<gene>
    <name evidence="3" type="ORF">ACFOW1_10600</name>
</gene>
<dbReference type="HAMAP" id="MF_00758">
    <property type="entry name" value="UPF0301"/>
    <property type="match status" value="1"/>
</dbReference>
<evidence type="ECO:0000256" key="1">
    <source>
        <dbReference type="ARBA" id="ARBA00009600"/>
    </source>
</evidence>
<dbReference type="PANTHER" id="PTHR30327:SF1">
    <property type="entry name" value="UPF0301 PROTEIN YQGE"/>
    <property type="match status" value="1"/>
</dbReference>
<proteinExistence type="inferred from homology"/>
<comment type="similarity">
    <text evidence="1 2">Belongs to the UPF0301 (AlgH) family.</text>
</comment>
<reference evidence="4" key="1">
    <citation type="journal article" date="2019" name="Int. J. Syst. Evol. Microbiol.">
        <title>The Global Catalogue of Microorganisms (GCM) 10K type strain sequencing project: providing services to taxonomists for standard genome sequencing and annotation.</title>
        <authorList>
            <consortium name="The Broad Institute Genomics Platform"/>
            <consortium name="The Broad Institute Genome Sequencing Center for Infectious Disease"/>
            <person name="Wu L."/>
            <person name="Ma J."/>
        </authorList>
    </citation>
    <scope>NUCLEOTIDE SEQUENCE [LARGE SCALE GENOMIC DNA]</scope>
    <source>
        <strain evidence="4">CECT 8010</strain>
    </source>
</reference>
<organism evidence="3 4">
    <name type="scientific">Parasediminibacterium paludis</name>
    <dbReference type="NCBI Taxonomy" id="908966"/>
    <lineage>
        <taxon>Bacteria</taxon>
        <taxon>Pseudomonadati</taxon>
        <taxon>Bacteroidota</taxon>
        <taxon>Chitinophagia</taxon>
        <taxon>Chitinophagales</taxon>
        <taxon>Chitinophagaceae</taxon>
        <taxon>Parasediminibacterium</taxon>
    </lineage>
</organism>
<dbReference type="RefSeq" id="WP_379014157.1">
    <property type="nucleotide sequence ID" value="NZ_JBHSDC010000022.1"/>
</dbReference>
<name>A0ABV8PZF3_9BACT</name>
<evidence type="ECO:0000313" key="3">
    <source>
        <dbReference type="EMBL" id="MFC4232342.1"/>
    </source>
</evidence>
<keyword evidence="4" id="KW-1185">Reference proteome</keyword>
<accession>A0ABV8PZF3</accession>
<dbReference type="Pfam" id="PF02622">
    <property type="entry name" value="DUF179"/>
    <property type="match status" value="1"/>
</dbReference>
<dbReference type="Proteomes" id="UP001595906">
    <property type="component" value="Unassembled WGS sequence"/>
</dbReference>
<evidence type="ECO:0000313" key="4">
    <source>
        <dbReference type="Proteomes" id="UP001595906"/>
    </source>
</evidence>
<evidence type="ECO:0000256" key="2">
    <source>
        <dbReference type="HAMAP-Rule" id="MF_00758"/>
    </source>
</evidence>
<dbReference type="InterPro" id="IPR003774">
    <property type="entry name" value="AlgH-like"/>
</dbReference>
<dbReference type="SUPFAM" id="SSF143456">
    <property type="entry name" value="VC0467-like"/>
    <property type="match status" value="1"/>
</dbReference>
<dbReference type="PANTHER" id="PTHR30327">
    <property type="entry name" value="UNCHARACTERIZED PROTEIN YQGE"/>
    <property type="match status" value="1"/>
</dbReference>
<comment type="caution">
    <text evidence="3">The sequence shown here is derived from an EMBL/GenBank/DDBJ whole genome shotgun (WGS) entry which is preliminary data.</text>
</comment>
<dbReference type="Gene3D" id="3.40.1740.10">
    <property type="entry name" value="VC0467-like"/>
    <property type="match status" value="1"/>
</dbReference>
<protein>
    <recommendedName>
        <fullName evidence="2">UPF0301 protein ACFOW1_10600</fullName>
    </recommendedName>
</protein>
<dbReference type="EMBL" id="JBHSDC010000022">
    <property type="protein sequence ID" value="MFC4232342.1"/>
    <property type="molecule type" value="Genomic_DNA"/>
</dbReference>
<sequence>MIEALTTGVILISDPFLKDPNFLRTAVIICEYNSEGSVGFVFNKQFELGIGDLVEGLEGINFSVYEGGPVQKNSIHFIHTRPDFIDEGTDIGNGIYWGGNFEQVRALLKTDSLTEKDIRFFIGYSGWGTGQLEDEIVEKSWIIREGSKELVFCTKPTQIWKDALKGLGGEYELMPNYPLDPQLN</sequence>